<keyword evidence="1" id="KW-0812">Transmembrane</keyword>
<keyword evidence="1" id="KW-0472">Membrane</keyword>
<organism evidence="2 3">
    <name type="scientific">Pseudomonas monteilii</name>
    <dbReference type="NCBI Taxonomy" id="76759"/>
    <lineage>
        <taxon>Bacteria</taxon>
        <taxon>Pseudomonadati</taxon>
        <taxon>Pseudomonadota</taxon>
        <taxon>Gammaproteobacteria</taxon>
        <taxon>Pseudomonadales</taxon>
        <taxon>Pseudomonadaceae</taxon>
        <taxon>Pseudomonas</taxon>
    </lineage>
</organism>
<evidence type="ECO:0000313" key="2">
    <source>
        <dbReference type="EMBL" id="PKI19243.1"/>
    </source>
</evidence>
<feature type="transmembrane region" description="Helical" evidence="1">
    <location>
        <begin position="114"/>
        <end position="133"/>
    </location>
</feature>
<keyword evidence="1" id="KW-1133">Transmembrane helix</keyword>
<dbReference type="Proteomes" id="UP000233399">
    <property type="component" value="Unassembled WGS sequence"/>
</dbReference>
<gene>
    <name evidence="2" type="ORF">CXB65_22360</name>
</gene>
<evidence type="ECO:0000256" key="1">
    <source>
        <dbReference type="SAM" id="Phobius"/>
    </source>
</evidence>
<protein>
    <submittedName>
        <fullName evidence="2">SPOR domain-containing protein</fullName>
    </submittedName>
</protein>
<evidence type="ECO:0000313" key="3">
    <source>
        <dbReference type="Proteomes" id="UP000233399"/>
    </source>
</evidence>
<comment type="caution">
    <text evidence="2">The sequence shown here is derived from an EMBL/GenBank/DDBJ whole genome shotgun (WGS) entry which is preliminary data.</text>
</comment>
<dbReference type="EMBL" id="PJCG01000061">
    <property type="protein sequence ID" value="PKI19243.1"/>
    <property type="molecule type" value="Genomic_DNA"/>
</dbReference>
<dbReference type="AlphaFoldDB" id="A0A2N1ILV7"/>
<dbReference type="RefSeq" id="WP_080671087.1">
    <property type="nucleotide sequence ID" value="NZ_KK214937.1"/>
</dbReference>
<reference evidence="2 3" key="1">
    <citation type="submission" date="2017-12" db="EMBL/GenBank/DDBJ databases">
        <title>Isolation and characterization of an aerobic denitrifying Pseudomonas monteilii CY06 from aquaculture ponds.</title>
        <authorList>
            <person name="Ma Q."/>
            <person name="Cai Y."/>
            <person name="He Z."/>
        </authorList>
    </citation>
    <scope>NUCLEOTIDE SEQUENCE [LARGE SCALE GENOMIC DNA]</scope>
    <source>
        <strain evidence="2 3">CY06</strain>
    </source>
</reference>
<sequence>MRKLGLSFLVIGIFGHLSALLWTYASWGPICQDNLDNSSIQQEVTKFEQLIDDVDNKITTELSGIYFDALAHLTQYESQMPDPIEADSLQLLIEKPVATPEIKPPSSPASTHKWMIIISALITFFGLLLALFVRKKNIDPQWHVFRTVPNSLITLERRCLTCGGYISPPKNKASTIPTSGLWVVEIAMNTPNRHRAIKAIQNLSLPIARRENNFVVIGPYKKKQDAARVVKELSESHGIRGWVMPGN</sequence>
<accession>A0A2N1ILV7</accession>
<proteinExistence type="predicted"/>
<name>A0A2N1ILV7_9PSED</name>